<dbReference type="EMBL" id="JASKHM010000001">
    <property type="protein sequence ID" value="MEQ4481310.1"/>
    <property type="molecule type" value="Genomic_DNA"/>
</dbReference>
<organism evidence="1 2">
    <name type="scientific">Cohnella silvisoli</name>
    <dbReference type="NCBI Taxonomy" id="2873699"/>
    <lineage>
        <taxon>Bacteria</taxon>
        <taxon>Bacillati</taxon>
        <taxon>Bacillota</taxon>
        <taxon>Bacilli</taxon>
        <taxon>Bacillales</taxon>
        <taxon>Paenibacillaceae</taxon>
        <taxon>Cohnella</taxon>
    </lineage>
</organism>
<gene>
    <name evidence="1" type="ORF">QJS35_02750</name>
</gene>
<proteinExistence type="predicted"/>
<evidence type="ECO:0000313" key="2">
    <source>
        <dbReference type="Proteomes" id="UP001493487"/>
    </source>
</evidence>
<comment type="caution">
    <text evidence="1">The sequence shown here is derived from an EMBL/GenBank/DDBJ whole genome shotgun (WGS) entry which is preliminary data.</text>
</comment>
<keyword evidence="2" id="KW-1185">Reference proteome</keyword>
<evidence type="ECO:0000313" key="1">
    <source>
        <dbReference type="EMBL" id="MEQ4481310.1"/>
    </source>
</evidence>
<name>A0ABV1KMJ1_9BACL</name>
<dbReference type="Proteomes" id="UP001493487">
    <property type="component" value="Unassembled WGS sequence"/>
</dbReference>
<accession>A0ABV1KMJ1</accession>
<reference evidence="1 2" key="1">
    <citation type="journal article" date="2023" name="Genome Announc.">
        <title>Pan-Genome Analyses of the Genus Cohnella and Proposal of the Novel Species Cohnella silvisoli sp. nov., Isolated from Forest Soil.</title>
        <authorList>
            <person name="Wang C."/>
            <person name="Mao L."/>
            <person name="Bao G."/>
            <person name="Zhu H."/>
        </authorList>
    </citation>
    <scope>NUCLEOTIDE SEQUENCE [LARGE SCALE GENOMIC DNA]</scope>
    <source>
        <strain evidence="1 2">NL03-T5-1</strain>
    </source>
</reference>
<sequence>MGLKGGADTDTIWDKASIRLAHACQLPWWWEVFGTKDPETILAGQGFDENQIRGLKASSLANAQMARQCAFVESAPAAG</sequence>
<protein>
    <submittedName>
        <fullName evidence="1">Uncharacterized protein</fullName>
    </submittedName>
</protein>
<dbReference type="RefSeq" id="WP_232182183.1">
    <property type="nucleotide sequence ID" value="NZ_JAIOAP010000001.1"/>
</dbReference>